<proteinExistence type="predicted"/>
<gene>
    <name evidence="2" type="ORF">HannXRQ_Chr11g0326331</name>
    <name evidence="1" type="ORF">HanXRQr2_Chr11g0472051</name>
</gene>
<dbReference type="EMBL" id="CM007900">
    <property type="protein sequence ID" value="OTG07084.1"/>
    <property type="molecule type" value="Genomic_DNA"/>
</dbReference>
<dbReference type="Proteomes" id="UP000215914">
    <property type="component" value="Chromosome 11"/>
</dbReference>
<protein>
    <submittedName>
        <fullName evidence="2">Uncharacterized protein</fullName>
    </submittedName>
</protein>
<accession>A0A251T858</accession>
<name>A0A251T858_HELAN</name>
<dbReference type="InParanoid" id="A0A251T858"/>
<sequence>MKLQLLPHLPLFTSALYLPTNNSLPATSVLLLPLSNSDIRSFFLHGGPSSSTLQQ</sequence>
<keyword evidence="3" id="KW-1185">Reference proteome</keyword>
<evidence type="ECO:0000313" key="1">
    <source>
        <dbReference type="EMBL" id="KAF5780452.1"/>
    </source>
</evidence>
<reference evidence="2" key="2">
    <citation type="submission" date="2017-02" db="EMBL/GenBank/DDBJ databases">
        <title>Sunflower complete genome.</title>
        <authorList>
            <person name="Langlade N."/>
            <person name="Munos S."/>
        </authorList>
    </citation>
    <scope>NUCLEOTIDE SEQUENCE [LARGE SCALE GENOMIC DNA]</scope>
    <source>
        <tissue evidence="2">Leaves</tissue>
    </source>
</reference>
<dbReference type="Gramene" id="mRNA:HanXRQr2_Chr11g0472051">
    <property type="protein sequence ID" value="mRNA:HanXRQr2_Chr11g0472051"/>
    <property type="gene ID" value="HanXRQr2_Chr11g0472051"/>
</dbReference>
<organism evidence="2 3">
    <name type="scientific">Helianthus annuus</name>
    <name type="common">Common sunflower</name>
    <dbReference type="NCBI Taxonomy" id="4232"/>
    <lineage>
        <taxon>Eukaryota</taxon>
        <taxon>Viridiplantae</taxon>
        <taxon>Streptophyta</taxon>
        <taxon>Embryophyta</taxon>
        <taxon>Tracheophyta</taxon>
        <taxon>Spermatophyta</taxon>
        <taxon>Magnoliopsida</taxon>
        <taxon>eudicotyledons</taxon>
        <taxon>Gunneridae</taxon>
        <taxon>Pentapetalae</taxon>
        <taxon>asterids</taxon>
        <taxon>campanulids</taxon>
        <taxon>Asterales</taxon>
        <taxon>Asteraceae</taxon>
        <taxon>Asteroideae</taxon>
        <taxon>Heliantheae alliance</taxon>
        <taxon>Heliantheae</taxon>
        <taxon>Helianthus</taxon>
    </lineage>
</organism>
<evidence type="ECO:0000313" key="2">
    <source>
        <dbReference type="EMBL" id="OTG07084.1"/>
    </source>
</evidence>
<reference evidence="1 3" key="1">
    <citation type="journal article" date="2017" name="Nature">
        <title>The sunflower genome provides insights into oil metabolism, flowering and Asterid evolution.</title>
        <authorList>
            <person name="Badouin H."/>
            <person name="Gouzy J."/>
            <person name="Grassa C.J."/>
            <person name="Murat F."/>
            <person name="Staton S.E."/>
            <person name="Cottret L."/>
            <person name="Lelandais-Briere C."/>
            <person name="Owens G.L."/>
            <person name="Carrere S."/>
            <person name="Mayjonade B."/>
            <person name="Legrand L."/>
            <person name="Gill N."/>
            <person name="Kane N.C."/>
            <person name="Bowers J.E."/>
            <person name="Hubner S."/>
            <person name="Bellec A."/>
            <person name="Berard A."/>
            <person name="Berges H."/>
            <person name="Blanchet N."/>
            <person name="Boniface M.C."/>
            <person name="Brunel D."/>
            <person name="Catrice O."/>
            <person name="Chaidir N."/>
            <person name="Claudel C."/>
            <person name="Donnadieu C."/>
            <person name="Faraut T."/>
            <person name="Fievet G."/>
            <person name="Helmstetter N."/>
            <person name="King M."/>
            <person name="Knapp S.J."/>
            <person name="Lai Z."/>
            <person name="Le Paslier M.C."/>
            <person name="Lippi Y."/>
            <person name="Lorenzon L."/>
            <person name="Mandel J.R."/>
            <person name="Marage G."/>
            <person name="Marchand G."/>
            <person name="Marquand E."/>
            <person name="Bret-Mestries E."/>
            <person name="Morien E."/>
            <person name="Nambeesan S."/>
            <person name="Nguyen T."/>
            <person name="Pegot-Espagnet P."/>
            <person name="Pouilly N."/>
            <person name="Raftis F."/>
            <person name="Sallet E."/>
            <person name="Schiex T."/>
            <person name="Thomas J."/>
            <person name="Vandecasteele C."/>
            <person name="Vares D."/>
            <person name="Vear F."/>
            <person name="Vautrin S."/>
            <person name="Crespi M."/>
            <person name="Mangin B."/>
            <person name="Burke J.M."/>
            <person name="Salse J."/>
            <person name="Munos S."/>
            <person name="Vincourt P."/>
            <person name="Rieseberg L.H."/>
            <person name="Langlade N.B."/>
        </authorList>
    </citation>
    <scope>NUCLEOTIDE SEQUENCE [LARGE SCALE GENOMIC DNA]</scope>
    <source>
        <strain evidence="3">cv. SF193</strain>
        <tissue evidence="1">Leaves</tissue>
    </source>
</reference>
<reference evidence="1" key="3">
    <citation type="submission" date="2020-06" db="EMBL/GenBank/DDBJ databases">
        <title>Helianthus annuus Genome sequencing and assembly Release 2.</title>
        <authorList>
            <person name="Gouzy J."/>
            <person name="Langlade N."/>
            <person name="Munos S."/>
        </authorList>
    </citation>
    <scope>NUCLEOTIDE SEQUENCE</scope>
    <source>
        <tissue evidence="1">Leaves</tissue>
    </source>
</reference>
<dbReference type="EMBL" id="MNCJ02000326">
    <property type="protein sequence ID" value="KAF5780452.1"/>
    <property type="molecule type" value="Genomic_DNA"/>
</dbReference>
<evidence type="ECO:0000313" key="3">
    <source>
        <dbReference type="Proteomes" id="UP000215914"/>
    </source>
</evidence>
<dbReference type="AlphaFoldDB" id="A0A251T858"/>